<protein>
    <submittedName>
        <fullName evidence="1">Uncharacterized protein</fullName>
    </submittedName>
</protein>
<dbReference type="EMBL" id="JAVYII010000004">
    <property type="protein sequence ID" value="MDT9593534.1"/>
    <property type="molecule type" value="Genomic_DNA"/>
</dbReference>
<evidence type="ECO:0000313" key="1">
    <source>
        <dbReference type="EMBL" id="MDT9593534.1"/>
    </source>
</evidence>
<name>A0ABU3PWJ7_9ACTN</name>
<proteinExistence type="predicted"/>
<dbReference type="RefSeq" id="WP_315733028.1">
    <property type="nucleotide sequence ID" value="NZ_JAVYII010000004.1"/>
</dbReference>
<accession>A0ABU3PWJ7</accession>
<organism evidence="1 2">
    <name type="scientific">Nocardioides imazamoxiresistens</name>
    <dbReference type="NCBI Taxonomy" id="3231893"/>
    <lineage>
        <taxon>Bacteria</taxon>
        <taxon>Bacillati</taxon>
        <taxon>Actinomycetota</taxon>
        <taxon>Actinomycetes</taxon>
        <taxon>Propionibacteriales</taxon>
        <taxon>Nocardioidaceae</taxon>
        <taxon>Nocardioides</taxon>
    </lineage>
</organism>
<comment type="caution">
    <text evidence="1">The sequence shown here is derived from an EMBL/GenBank/DDBJ whole genome shotgun (WGS) entry which is preliminary data.</text>
</comment>
<keyword evidence="2" id="KW-1185">Reference proteome</keyword>
<sequence length="92" mass="9329">MRTTSPDPYQPVAPAAPVTATLDGLDLVVTAADALPLLVLGVDVATGEGGYLQVDVRPGVTRLAAPLHRSGVHVEVVDGRSGAVYAQLVTAA</sequence>
<reference evidence="1 2" key="1">
    <citation type="submission" date="2023-08" db="EMBL/GenBank/DDBJ databases">
        <title>Nocardioides seae sp. nov., a bacterium isolated from a soil.</title>
        <authorList>
            <person name="Wang X."/>
        </authorList>
    </citation>
    <scope>NUCLEOTIDE SEQUENCE [LARGE SCALE GENOMIC DNA]</scope>
    <source>
        <strain evidence="1 2">YZH12</strain>
    </source>
</reference>
<gene>
    <name evidence="1" type="ORF">RDV89_10685</name>
</gene>
<dbReference type="Proteomes" id="UP001268542">
    <property type="component" value="Unassembled WGS sequence"/>
</dbReference>
<evidence type="ECO:0000313" key="2">
    <source>
        <dbReference type="Proteomes" id="UP001268542"/>
    </source>
</evidence>